<dbReference type="GO" id="GO:0004497">
    <property type="term" value="F:monooxygenase activity"/>
    <property type="evidence" value="ECO:0007669"/>
    <property type="project" value="UniProtKB-KW"/>
</dbReference>
<name>A0A9P4SF74_9PEZI</name>
<keyword evidence="3 4" id="KW-0408">Iron</keyword>
<evidence type="ECO:0000256" key="3">
    <source>
        <dbReference type="ARBA" id="ARBA00023004"/>
    </source>
</evidence>
<evidence type="ECO:0000256" key="1">
    <source>
        <dbReference type="ARBA" id="ARBA00001971"/>
    </source>
</evidence>
<dbReference type="SUPFAM" id="SSF48264">
    <property type="entry name" value="Cytochrome P450"/>
    <property type="match status" value="1"/>
</dbReference>
<dbReference type="AlphaFoldDB" id="A0A9P4SF74"/>
<dbReference type="GO" id="GO:0016705">
    <property type="term" value="F:oxidoreductase activity, acting on paired donors, with incorporation or reduction of molecular oxygen"/>
    <property type="evidence" value="ECO:0007669"/>
    <property type="project" value="InterPro"/>
</dbReference>
<keyword evidence="5" id="KW-0503">Monooxygenase</keyword>
<dbReference type="PRINTS" id="PR00463">
    <property type="entry name" value="EP450I"/>
</dbReference>
<dbReference type="PROSITE" id="PS00086">
    <property type="entry name" value="CYTOCHROME_P450"/>
    <property type="match status" value="1"/>
</dbReference>
<dbReference type="InterPro" id="IPR050121">
    <property type="entry name" value="Cytochrome_P450_monoxygenase"/>
</dbReference>
<dbReference type="OrthoDB" id="3945418at2759"/>
<dbReference type="GO" id="GO:0005506">
    <property type="term" value="F:iron ion binding"/>
    <property type="evidence" value="ECO:0007669"/>
    <property type="project" value="InterPro"/>
</dbReference>
<evidence type="ECO:0000256" key="5">
    <source>
        <dbReference type="RuleBase" id="RU000461"/>
    </source>
</evidence>
<evidence type="ECO:0000256" key="2">
    <source>
        <dbReference type="ARBA" id="ARBA00022723"/>
    </source>
</evidence>
<comment type="cofactor">
    <cofactor evidence="1 4">
        <name>heme</name>
        <dbReference type="ChEBI" id="CHEBI:30413"/>
    </cofactor>
</comment>
<feature type="binding site" description="axial binding residue" evidence="4">
    <location>
        <position position="458"/>
    </location>
    <ligand>
        <name>heme</name>
        <dbReference type="ChEBI" id="CHEBI:30413"/>
    </ligand>
    <ligandPart>
        <name>Fe</name>
        <dbReference type="ChEBI" id="CHEBI:18248"/>
    </ligandPart>
</feature>
<comment type="similarity">
    <text evidence="5">Belongs to the cytochrome P450 family.</text>
</comment>
<dbReference type="InterPro" id="IPR002401">
    <property type="entry name" value="Cyt_P450_E_grp-I"/>
</dbReference>
<organism evidence="6 7">
    <name type="scientific">Patellaria atrata CBS 101060</name>
    <dbReference type="NCBI Taxonomy" id="1346257"/>
    <lineage>
        <taxon>Eukaryota</taxon>
        <taxon>Fungi</taxon>
        <taxon>Dikarya</taxon>
        <taxon>Ascomycota</taxon>
        <taxon>Pezizomycotina</taxon>
        <taxon>Dothideomycetes</taxon>
        <taxon>Dothideomycetes incertae sedis</taxon>
        <taxon>Patellariales</taxon>
        <taxon>Patellariaceae</taxon>
        <taxon>Patellaria</taxon>
    </lineage>
</organism>
<dbReference type="PRINTS" id="PR00385">
    <property type="entry name" value="P450"/>
</dbReference>
<sequence>MTFLLALPTLFSAFASLYALYGLGLAIYRLWLSPLAKFPGPKLAAVTEWYEMYYNLFANGGEGGQFTRHIKKLHDQYGPIVRITPSELHIDDPEFHKELYCASTRAKPMDKSPRFKYRFGIPNATFSTTYAEQHRERRAALAPFFSKQRIWSLHGKLSDIIERISARLAAEYAGTGRVLNVNDMWSSMTMDITTTLAFGRPANSAAAVDFKSPLSKGMQNITWGAHWNAHFKFLNDMMGLIPDPIMGALLPPFKPILDFRANIRSQIADILARNSLKPDDSGTTIFHDIIASDLPPSDITLERLTDEAISINGAGMETTKWALTVATYHILANAPIHARLKAELAAAMPNPALILPWDELEKLPYLSAVIQETLRLSYGQVQRIPRLNRLHPIHFGTYKIPANTALSMDAYHMHSNASIFPSPSTFAPERWLDDPKGPDGTHPLSNYLVSFGRGSRVCLGRELAYMELFVALATVFRRFELELWETGREDADFVLDIVVPMPRRTSKGVRVIIK</sequence>
<evidence type="ECO:0000313" key="7">
    <source>
        <dbReference type="Proteomes" id="UP000799429"/>
    </source>
</evidence>
<keyword evidence="7" id="KW-1185">Reference proteome</keyword>
<keyword evidence="5" id="KW-0560">Oxidoreductase</keyword>
<accession>A0A9P4SF74</accession>
<dbReference type="EMBL" id="MU006091">
    <property type="protein sequence ID" value="KAF2841761.1"/>
    <property type="molecule type" value="Genomic_DNA"/>
</dbReference>
<protein>
    <submittedName>
        <fullName evidence="6">Cytochrome P450</fullName>
    </submittedName>
</protein>
<evidence type="ECO:0000313" key="6">
    <source>
        <dbReference type="EMBL" id="KAF2841761.1"/>
    </source>
</evidence>
<keyword evidence="4 5" id="KW-0349">Heme</keyword>
<reference evidence="6" key="1">
    <citation type="journal article" date="2020" name="Stud. Mycol.">
        <title>101 Dothideomycetes genomes: a test case for predicting lifestyles and emergence of pathogens.</title>
        <authorList>
            <person name="Haridas S."/>
            <person name="Albert R."/>
            <person name="Binder M."/>
            <person name="Bloem J."/>
            <person name="Labutti K."/>
            <person name="Salamov A."/>
            <person name="Andreopoulos B."/>
            <person name="Baker S."/>
            <person name="Barry K."/>
            <person name="Bills G."/>
            <person name="Bluhm B."/>
            <person name="Cannon C."/>
            <person name="Castanera R."/>
            <person name="Culley D."/>
            <person name="Daum C."/>
            <person name="Ezra D."/>
            <person name="Gonzalez J."/>
            <person name="Henrissat B."/>
            <person name="Kuo A."/>
            <person name="Liang C."/>
            <person name="Lipzen A."/>
            <person name="Lutzoni F."/>
            <person name="Magnuson J."/>
            <person name="Mondo S."/>
            <person name="Nolan M."/>
            <person name="Ohm R."/>
            <person name="Pangilinan J."/>
            <person name="Park H.-J."/>
            <person name="Ramirez L."/>
            <person name="Alfaro M."/>
            <person name="Sun H."/>
            <person name="Tritt A."/>
            <person name="Yoshinaga Y."/>
            <person name="Zwiers L.-H."/>
            <person name="Turgeon B."/>
            <person name="Goodwin S."/>
            <person name="Spatafora J."/>
            <person name="Crous P."/>
            <person name="Grigoriev I."/>
        </authorList>
    </citation>
    <scope>NUCLEOTIDE SEQUENCE</scope>
    <source>
        <strain evidence="6">CBS 101060</strain>
    </source>
</reference>
<proteinExistence type="inferred from homology"/>
<dbReference type="Proteomes" id="UP000799429">
    <property type="component" value="Unassembled WGS sequence"/>
</dbReference>
<dbReference type="InterPro" id="IPR001128">
    <property type="entry name" value="Cyt_P450"/>
</dbReference>
<dbReference type="InterPro" id="IPR017972">
    <property type="entry name" value="Cyt_P450_CS"/>
</dbReference>
<dbReference type="PANTHER" id="PTHR24305:SF231">
    <property type="entry name" value="P450, PUTATIVE (EUROFUNG)-RELATED"/>
    <property type="match status" value="1"/>
</dbReference>
<dbReference type="Pfam" id="PF00067">
    <property type="entry name" value="p450"/>
    <property type="match status" value="1"/>
</dbReference>
<keyword evidence="2 4" id="KW-0479">Metal-binding</keyword>
<dbReference type="PANTHER" id="PTHR24305">
    <property type="entry name" value="CYTOCHROME P450"/>
    <property type="match status" value="1"/>
</dbReference>
<dbReference type="CDD" id="cd11062">
    <property type="entry name" value="CYP58-like"/>
    <property type="match status" value="1"/>
</dbReference>
<dbReference type="InterPro" id="IPR036396">
    <property type="entry name" value="Cyt_P450_sf"/>
</dbReference>
<dbReference type="Gene3D" id="1.10.630.10">
    <property type="entry name" value="Cytochrome P450"/>
    <property type="match status" value="1"/>
</dbReference>
<dbReference type="GO" id="GO:0020037">
    <property type="term" value="F:heme binding"/>
    <property type="evidence" value="ECO:0007669"/>
    <property type="project" value="InterPro"/>
</dbReference>
<gene>
    <name evidence="6" type="ORF">M501DRAFT_970603</name>
</gene>
<evidence type="ECO:0000256" key="4">
    <source>
        <dbReference type="PIRSR" id="PIRSR602401-1"/>
    </source>
</evidence>
<comment type="caution">
    <text evidence="6">The sequence shown here is derived from an EMBL/GenBank/DDBJ whole genome shotgun (WGS) entry which is preliminary data.</text>
</comment>